<gene>
    <name evidence="1" type="ORF">EYF80_020593</name>
</gene>
<comment type="caution">
    <text evidence="1">The sequence shown here is derived from an EMBL/GenBank/DDBJ whole genome shotgun (WGS) entry which is preliminary data.</text>
</comment>
<sequence>MAQNTTSFTRSAAFHIRNKLINSAIPNNFSSGIQTSQESAAPIKTGAVFQVERPVQQHISVEHLAGMGYGLLLKVIRNSVGKWTDVFRSHSVTT</sequence>
<organism evidence="1 2">
    <name type="scientific">Liparis tanakae</name>
    <name type="common">Tanaka's snailfish</name>
    <dbReference type="NCBI Taxonomy" id="230148"/>
    <lineage>
        <taxon>Eukaryota</taxon>
        <taxon>Metazoa</taxon>
        <taxon>Chordata</taxon>
        <taxon>Craniata</taxon>
        <taxon>Vertebrata</taxon>
        <taxon>Euteleostomi</taxon>
        <taxon>Actinopterygii</taxon>
        <taxon>Neopterygii</taxon>
        <taxon>Teleostei</taxon>
        <taxon>Neoteleostei</taxon>
        <taxon>Acanthomorphata</taxon>
        <taxon>Eupercaria</taxon>
        <taxon>Perciformes</taxon>
        <taxon>Cottioidei</taxon>
        <taxon>Cottales</taxon>
        <taxon>Liparidae</taxon>
        <taxon>Liparis</taxon>
    </lineage>
</organism>
<name>A0A4Z2HTE4_9TELE</name>
<protein>
    <submittedName>
        <fullName evidence="1">Uncharacterized protein</fullName>
    </submittedName>
</protein>
<keyword evidence="2" id="KW-1185">Reference proteome</keyword>
<reference evidence="1 2" key="1">
    <citation type="submission" date="2019-03" db="EMBL/GenBank/DDBJ databases">
        <title>First draft genome of Liparis tanakae, snailfish: a comprehensive survey of snailfish specific genes.</title>
        <authorList>
            <person name="Kim W."/>
            <person name="Song I."/>
            <person name="Jeong J.-H."/>
            <person name="Kim D."/>
            <person name="Kim S."/>
            <person name="Ryu S."/>
            <person name="Song J.Y."/>
            <person name="Lee S.K."/>
        </authorList>
    </citation>
    <scope>NUCLEOTIDE SEQUENCE [LARGE SCALE GENOMIC DNA]</scope>
    <source>
        <tissue evidence="1">Muscle</tissue>
    </source>
</reference>
<dbReference type="Proteomes" id="UP000314294">
    <property type="component" value="Unassembled WGS sequence"/>
</dbReference>
<evidence type="ECO:0000313" key="1">
    <source>
        <dbReference type="EMBL" id="TNN69126.1"/>
    </source>
</evidence>
<proteinExistence type="predicted"/>
<evidence type="ECO:0000313" key="2">
    <source>
        <dbReference type="Proteomes" id="UP000314294"/>
    </source>
</evidence>
<dbReference type="EMBL" id="SRLO01000179">
    <property type="protein sequence ID" value="TNN69126.1"/>
    <property type="molecule type" value="Genomic_DNA"/>
</dbReference>
<dbReference type="AlphaFoldDB" id="A0A4Z2HTE4"/>
<accession>A0A4Z2HTE4</accession>